<dbReference type="Proteomes" id="UP000887580">
    <property type="component" value="Unplaced"/>
</dbReference>
<name>A0AC35GR32_9BILA</name>
<evidence type="ECO:0000313" key="2">
    <source>
        <dbReference type="WBParaSite" id="PS1159_v2.g7941.t1"/>
    </source>
</evidence>
<evidence type="ECO:0000313" key="1">
    <source>
        <dbReference type="Proteomes" id="UP000887580"/>
    </source>
</evidence>
<protein>
    <submittedName>
        <fullName evidence="2">G-protein coupled receptors family 1 profile domain-containing protein</fullName>
    </submittedName>
</protein>
<organism evidence="1 2">
    <name type="scientific">Panagrolaimus sp. PS1159</name>
    <dbReference type="NCBI Taxonomy" id="55785"/>
    <lineage>
        <taxon>Eukaryota</taxon>
        <taxon>Metazoa</taxon>
        <taxon>Ecdysozoa</taxon>
        <taxon>Nematoda</taxon>
        <taxon>Chromadorea</taxon>
        <taxon>Rhabditida</taxon>
        <taxon>Tylenchina</taxon>
        <taxon>Panagrolaimomorpha</taxon>
        <taxon>Panagrolaimoidea</taxon>
        <taxon>Panagrolaimidae</taxon>
        <taxon>Panagrolaimus</taxon>
    </lineage>
</organism>
<reference evidence="2" key="1">
    <citation type="submission" date="2022-11" db="UniProtKB">
        <authorList>
            <consortium name="WormBaseParasite"/>
        </authorList>
    </citation>
    <scope>IDENTIFICATION</scope>
</reference>
<accession>A0AC35GR32</accession>
<sequence>MLVLNFIILTFFGLISLFLNVFLLIVFIKGFNSLRKLPYFSFSLQILISALLSITVKFAYVIPHAASPEIKLSENYIALMALIETVAYHGELFFIFALAFHRLMYFVYVRLASSVYFTIVEVVFIWIMVFTFVACQCYFECFDTSLSPNSIENGIWQGVHFYSMCETDTVPKQIFKTITAIVNDYLPAFTFILYALILLKIRYDVNHFFKTFELKLLTEVQNQRNDFIILLQGITIYACFFIKFRILNTIGYGYDETSLNSMLRLLIFCSIYGRTMTQPIFLLFFNQNIRTIAKEIVSSKFRKNQISALTYKT</sequence>
<dbReference type="WBParaSite" id="PS1159_v2.g7941.t1">
    <property type="protein sequence ID" value="PS1159_v2.g7941.t1"/>
    <property type="gene ID" value="PS1159_v2.g7941"/>
</dbReference>
<proteinExistence type="predicted"/>